<keyword evidence="3" id="KW-1185">Reference proteome</keyword>
<dbReference type="Proteomes" id="UP000238392">
    <property type="component" value="Unassembled WGS sequence"/>
</dbReference>
<dbReference type="GO" id="GO:0006950">
    <property type="term" value="P:response to stress"/>
    <property type="evidence" value="ECO:0007669"/>
    <property type="project" value="TreeGrafter"/>
</dbReference>
<evidence type="ECO:0000313" key="2">
    <source>
        <dbReference type="EMBL" id="PRY87742.1"/>
    </source>
</evidence>
<dbReference type="RefSeq" id="WP_245888546.1">
    <property type="nucleotide sequence ID" value="NZ_PVTQ01000009.1"/>
</dbReference>
<protein>
    <submittedName>
        <fullName evidence="2">DNA-binding MarR family transcriptional regulator</fullName>
    </submittedName>
</protein>
<name>A0A2T0WM58_9RHOB</name>
<dbReference type="SUPFAM" id="SSF46785">
    <property type="entry name" value="Winged helix' DNA-binding domain"/>
    <property type="match status" value="1"/>
</dbReference>
<dbReference type="Gene3D" id="1.10.10.10">
    <property type="entry name" value="Winged helix-like DNA-binding domain superfamily/Winged helix DNA-binding domain"/>
    <property type="match status" value="1"/>
</dbReference>
<dbReference type="PANTHER" id="PTHR33164">
    <property type="entry name" value="TRANSCRIPTIONAL REGULATOR, MARR FAMILY"/>
    <property type="match status" value="1"/>
</dbReference>
<dbReference type="Pfam" id="PF12802">
    <property type="entry name" value="MarR_2"/>
    <property type="match status" value="1"/>
</dbReference>
<comment type="caution">
    <text evidence="2">The sequence shown here is derived from an EMBL/GenBank/DDBJ whole genome shotgun (WGS) entry which is preliminary data.</text>
</comment>
<gene>
    <name evidence="2" type="ORF">CLV74_10962</name>
</gene>
<reference evidence="2 3" key="1">
    <citation type="submission" date="2018-03" db="EMBL/GenBank/DDBJ databases">
        <title>Genomic Encyclopedia of Archaeal and Bacterial Type Strains, Phase II (KMG-II): from individual species to whole genera.</title>
        <authorList>
            <person name="Goeker M."/>
        </authorList>
    </citation>
    <scope>NUCLEOTIDE SEQUENCE [LARGE SCALE GENOMIC DNA]</scope>
    <source>
        <strain evidence="2 3">DSM 100212</strain>
    </source>
</reference>
<dbReference type="PANTHER" id="PTHR33164:SF43">
    <property type="entry name" value="HTH-TYPE TRANSCRIPTIONAL REPRESSOR YETL"/>
    <property type="match status" value="1"/>
</dbReference>
<proteinExistence type="predicted"/>
<evidence type="ECO:0000259" key="1">
    <source>
        <dbReference type="PROSITE" id="PS50995"/>
    </source>
</evidence>
<dbReference type="PRINTS" id="PR00598">
    <property type="entry name" value="HTHMARR"/>
</dbReference>
<accession>A0A2T0WM58</accession>
<dbReference type="InterPro" id="IPR036390">
    <property type="entry name" value="WH_DNA-bd_sf"/>
</dbReference>
<feature type="domain" description="HTH marR-type" evidence="1">
    <location>
        <begin position="20"/>
        <end position="152"/>
    </location>
</feature>
<organism evidence="2 3">
    <name type="scientific">Donghicola tyrosinivorans</name>
    <dbReference type="NCBI Taxonomy" id="1652492"/>
    <lineage>
        <taxon>Bacteria</taxon>
        <taxon>Pseudomonadati</taxon>
        <taxon>Pseudomonadota</taxon>
        <taxon>Alphaproteobacteria</taxon>
        <taxon>Rhodobacterales</taxon>
        <taxon>Roseobacteraceae</taxon>
        <taxon>Donghicola</taxon>
    </lineage>
</organism>
<dbReference type="AlphaFoldDB" id="A0A2T0WM58"/>
<dbReference type="InterPro" id="IPR000835">
    <property type="entry name" value="HTH_MarR-typ"/>
</dbReference>
<dbReference type="GO" id="GO:0003677">
    <property type="term" value="F:DNA binding"/>
    <property type="evidence" value="ECO:0007669"/>
    <property type="project" value="UniProtKB-KW"/>
</dbReference>
<dbReference type="GO" id="GO:0003700">
    <property type="term" value="F:DNA-binding transcription factor activity"/>
    <property type="evidence" value="ECO:0007669"/>
    <property type="project" value="InterPro"/>
</dbReference>
<keyword evidence="2" id="KW-0238">DNA-binding</keyword>
<dbReference type="PROSITE" id="PS50995">
    <property type="entry name" value="HTH_MARR_2"/>
    <property type="match status" value="1"/>
</dbReference>
<sequence length="154" mass="17183">MTQAMNKIEQDDRPLDNGLRQFMGYTLKRAYLTLRADMILSIEPLGLRTRTFSALSVVAENPDITQTQLACALNIERSGVVVLVDELQRAGLITRNKVPGDRRSYALRATTKGMATWKDAEARVLAHERQMLAGLTTEEQENLKVLLRRIGAGA</sequence>
<dbReference type="EMBL" id="PVTQ01000009">
    <property type="protein sequence ID" value="PRY87742.1"/>
    <property type="molecule type" value="Genomic_DNA"/>
</dbReference>
<dbReference type="InterPro" id="IPR039422">
    <property type="entry name" value="MarR/SlyA-like"/>
</dbReference>
<dbReference type="SMART" id="SM00347">
    <property type="entry name" value="HTH_MARR"/>
    <property type="match status" value="1"/>
</dbReference>
<evidence type="ECO:0000313" key="3">
    <source>
        <dbReference type="Proteomes" id="UP000238392"/>
    </source>
</evidence>
<dbReference type="InterPro" id="IPR036388">
    <property type="entry name" value="WH-like_DNA-bd_sf"/>
</dbReference>